<keyword evidence="3" id="KW-1185">Reference proteome</keyword>
<protein>
    <recommendedName>
        <fullName evidence="1">PIN domain-containing protein</fullName>
    </recommendedName>
</protein>
<dbReference type="InterPro" id="IPR002716">
    <property type="entry name" value="PIN_dom"/>
</dbReference>
<proteinExistence type="predicted"/>
<accession>A0A1Y1S0W4</accession>
<name>A0A1Y1S0W4_9SPIO</name>
<dbReference type="STRING" id="1963862.B4O97_05080"/>
<dbReference type="Gene3D" id="3.40.50.1010">
    <property type="entry name" value="5'-nuclease"/>
    <property type="match status" value="1"/>
</dbReference>
<evidence type="ECO:0000313" key="3">
    <source>
        <dbReference type="Proteomes" id="UP000192343"/>
    </source>
</evidence>
<dbReference type="CDD" id="cd18692">
    <property type="entry name" value="PIN_VapC-like"/>
    <property type="match status" value="1"/>
</dbReference>
<evidence type="ECO:0000259" key="1">
    <source>
        <dbReference type="Pfam" id="PF01850"/>
    </source>
</evidence>
<reference evidence="2 3" key="1">
    <citation type="submission" date="2017-03" db="EMBL/GenBank/DDBJ databases">
        <title>Draft Genome sequence of Marispirochaeta sp. strain JC444.</title>
        <authorList>
            <person name="Shivani Y."/>
            <person name="Subhash Y."/>
            <person name="Sasikala C."/>
            <person name="Ramana C."/>
        </authorList>
    </citation>
    <scope>NUCLEOTIDE SEQUENCE [LARGE SCALE GENOMIC DNA]</scope>
    <source>
        <strain evidence="2 3">JC444</strain>
    </source>
</reference>
<dbReference type="Pfam" id="PF01850">
    <property type="entry name" value="PIN"/>
    <property type="match status" value="1"/>
</dbReference>
<dbReference type="Proteomes" id="UP000192343">
    <property type="component" value="Unassembled WGS sequence"/>
</dbReference>
<dbReference type="SUPFAM" id="SSF88723">
    <property type="entry name" value="PIN domain-like"/>
    <property type="match status" value="1"/>
</dbReference>
<sequence>MLSRLPGSSSQYALTMPGNLLLITISTGKKSTGDKGYSMAKFFIDTNILVYANDKRDPDKQRQAVDLISGLMKSGEGVISTQVLQEYANVAVGKLGQSEEVVLRQLHLLEKIELVTQSSSMIRRAVEIRKTYGINFWDACIVSNAESAECDAIYSEDLNTGQFYSGIRIINPFVE</sequence>
<evidence type="ECO:0000313" key="2">
    <source>
        <dbReference type="EMBL" id="ORC37001.1"/>
    </source>
</evidence>
<dbReference type="AlphaFoldDB" id="A0A1Y1S0W4"/>
<comment type="caution">
    <text evidence="2">The sequence shown here is derived from an EMBL/GenBank/DDBJ whole genome shotgun (WGS) entry which is preliminary data.</text>
</comment>
<dbReference type="EMBL" id="MWQY01000004">
    <property type="protein sequence ID" value="ORC37001.1"/>
    <property type="molecule type" value="Genomic_DNA"/>
</dbReference>
<organism evidence="2 3">
    <name type="scientific">Marispirochaeta aestuarii</name>
    <dbReference type="NCBI Taxonomy" id="1963862"/>
    <lineage>
        <taxon>Bacteria</taxon>
        <taxon>Pseudomonadati</taxon>
        <taxon>Spirochaetota</taxon>
        <taxon>Spirochaetia</taxon>
        <taxon>Spirochaetales</taxon>
        <taxon>Spirochaetaceae</taxon>
        <taxon>Marispirochaeta</taxon>
    </lineage>
</organism>
<dbReference type="InterPro" id="IPR029060">
    <property type="entry name" value="PIN-like_dom_sf"/>
</dbReference>
<gene>
    <name evidence="2" type="ORF">B4O97_05080</name>
</gene>
<feature type="domain" description="PIN" evidence="1">
    <location>
        <begin position="43"/>
        <end position="157"/>
    </location>
</feature>